<accession>A0A167MLT1</accession>
<evidence type="ECO:0000256" key="2">
    <source>
        <dbReference type="ARBA" id="ARBA00022491"/>
    </source>
</evidence>
<feature type="compositionally biased region" description="Low complexity" evidence="9">
    <location>
        <begin position="140"/>
        <end position="155"/>
    </location>
</feature>
<feature type="domain" description="C2H2-type" evidence="10">
    <location>
        <begin position="82"/>
        <end position="111"/>
    </location>
</feature>
<comment type="subcellular location">
    <subcellularLocation>
        <location evidence="1">Nucleus</location>
    </subcellularLocation>
</comment>
<dbReference type="GO" id="GO:0005667">
    <property type="term" value="C:transcription regulator complex"/>
    <property type="evidence" value="ECO:0007669"/>
    <property type="project" value="TreeGrafter"/>
</dbReference>
<keyword evidence="6" id="KW-0862">Zinc</keyword>
<feature type="region of interest" description="Disordered" evidence="9">
    <location>
        <begin position="126"/>
        <end position="155"/>
    </location>
</feature>
<feature type="region of interest" description="Disordered" evidence="9">
    <location>
        <begin position="222"/>
        <end position="310"/>
    </location>
</feature>
<feature type="domain" description="C2H2-type" evidence="10">
    <location>
        <begin position="52"/>
        <end position="81"/>
    </location>
</feature>
<keyword evidence="4" id="KW-0677">Repeat</keyword>
<dbReference type="GeneID" id="29002443"/>
<dbReference type="GO" id="GO:0008270">
    <property type="term" value="F:zinc ion binding"/>
    <property type="evidence" value="ECO:0007669"/>
    <property type="project" value="UniProtKB-KW"/>
</dbReference>
<evidence type="ECO:0000259" key="10">
    <source>
        <dbReference type="PROSITE" id="PS50157"/>
    </source>
</evidence>
<gene>
    <name evidence="11" type="ORF">PHYBLDRAFT_65824</name>
</gene>
<dbReference type="PROSITE" id="PS00028">
    <property type="entry name" value="ZINC_FINGER_C2H2_1"/>
    <property type="match status" value="2"/>
</dbReference>
<evidence type="ECO:0000256" key="4">
    <source>
        <dbReference type="ARBA" id="ARBA00022737"/>
    </source>
</evidence>
<dbReference type="AlphaFoldDB" id="A0A167MLT1"/>
<feature type="compositionally biased region" description="Polar residues" evidence="9">
    <location>
        <begin position="229"/>
        <end position="245"/>
    </location>
</feature>
<dbReference type="FunFam" id="3.30.160.60:FF:001382">
    <property type="entry name" value="Transcriptional repressor"/>
    <property type="match status" value="1"/>
</dbReference>
<dbReference type="VEuPathDB" id="FungiDB:PHYBLDRAFT_65824"/>
<dbReference type="SUPFAM" id="SSF57667">
    <property type="entry name" value="beta-beta-alpha zinc fingers"/>
    <property type="match status" value="1"/>
</dbReference>
<dbReference type="Gene3D" id="3.30.160.60">
    <property type="entry name" value="Classic Zinc Finger"/>
    <property type="match status" value="2"/>
</dbReference>
<proteinExistence type="predicted"/>
<keyword evidence="5 8" id="KW-0863">Zinc-finger</keyword>
<evidence type="ECO:0000256" key="6">
    <source>
        <dbReference type="ARBA" id="ARBA00022833"/>
    </source>
</evidence>
<dbReference type="GO" id="GO:0000785">
    <property type="term" value="C:chromatin"/>
    <property type="evidence" value="ECO:0007669"/>
    <property type="project" value="TreeGrafter"/>
</dbReference>
<dbReference type="InParanoid" id="A0A167MLT1"/>
<protein>
    <submittedName>
        <fullName evidence="11">C2H2-type zinc finger transcription factor</fullName>
    </submittedName>
</protein>
<dbReference type="Proteomes" id="UP000077315">
    <property type="component" value="Unassembled WGS sequence"/>
</dbReference>
<dbReference type="STRING" id="763407.A0A167MLT1"/>
<evidence type="ECO:0000256" key="9">
    <source>
        <dbReference type="SAM" id="MobiDB-lite"/>
    </source>
</evidence>
<dbReference type="GO" id="GO:0000122">
    <property type="term" value="P:negative regulation of transcription by RNA polymerase II"/>
    <property type="evidence" value="ECO:0007669"/>
    <property type="project" value="UniProtKB-ARBA"/>
</dbReference>
<dbReference type="GO" id="GO:0031519">
    <property type="term" value="C:PcG protein complex"/>
    <property type="evidence" value="ECO:0007669"/>
    <property type="project" value="TreeGrafter"/>
</dbReference>
<dbReference type="EMBL" id="KV440981">
    <property type="protein sequence ID" value="OAD73224.1"/>
    <property type="molecule type" value="Genomic_DNA"/>
</dbReference>
<keyword evidence="3" id="KW-0479">Metal-binding</keyword>
<dbReference type="InterPro" id="IPR036236">
    <property type="entry name" value="Znf_C2H2_sf"/>
</dbReference>
<dbReference type="SMART" id="SM00355">
    <property type="entry name" value="ZnF_C2H2"/>
    <property type="match status" value="2"/>
</dbReference>
<dbReference type="PROSITE" id="PS50157">
    <property type="entry name" value="ZINC_FINGER_C2H2_2"/>
    <property type="match status" value="2"/>
</dbReference>
<evidence type="ECO:0000256" key="8">
    <source>
        <dbReference type="PROSITE-ProRule" id="PRU00042"/>
    </source>
</evidence>
<sequence>MSDSYLPIKNASGKHINLLNDQPPAGSSENKKFKVFSNQSPEDQASVTRRRYHCPEPMCDKSFTTSGHLARHNRIHTGEKNFQCLHPGCLSRFSRQDNMMQHYRTHISPKSRRHSHQRQHYHLMSHPYHRPTSPLEYYHHNTNSNPNPSRSPNYTRLYSDNRSVYLSESPYSQPLYHSLPPTTTSSAPKVVMTKVEPGLTNLSDQYNSHLPVHPVHVHRHQVYSHSAPPHSTSHGYLSPSRSIDSSPHGRLPKPQPIEPFMGPGAGVETGVIIPGPCPGSGLSSGLGSGSSVGHRNSHPRSVSSSPSSSSSPFLFSPLQFHASPPLQMAPYQPPDSAYNYPSYQSRPRYSVYSPPQHKLMSYDSYHSLPCTISSFA</sequence>
<dbReference type="InterPro" id="IPR013087">
    <property type="entry name" value="Znf_C2H2_type"/>
</dbReference>
<dbReference type="GO" id="GO:0000978">
    <property type="term" value="F:RNA polymerase II cis-regulatory region sequence-specific DNA binding"/>
    <property type="evidence" value="ECO:0007669"/>
    <property type="project" value="TreeGrafter"/>
</dbReference>
<reference evidence="12" key="1">
    <citation type="submission" date="2015-06" db="EMBL/GenBank/DDBJ databases">
        <title>Expansion of signal transduction pathways in fungi by whole-genome duplication.</title>
        <authorList>
            <consortium name="DOE Joint Genome Institute"/>
            <person name="Corrochano L.M."/>
            <person name="Kuo A."/>
            <person name="Marcet-Houben M."/>
            <person name="Polaino S."/>
            <person name="Salamov A."/>
            <person name="Villalobos J.M."/>
            <person name="Alvarez M.I."/>
            <person name="Avalos J."/>
            <person name="Benito E.P."/>
            <person name="Benoit I."/>
            <person name="Burger G."/>
            <person name="Camino L.P."/>
            <person name="Canovas D."/>
            <person name="Cerda-Olmedo E."/>
            <person name="Cheng J.-F."/>
            <person name="Dominguez A."/>
            <person name="Elias M."/>
            <person name="Eslava A.P."/>
            <person name="Glaser F."/>
            <person name="Grimwood J."/>
            <person name="Gutierrez G."/>
            <person name="Heitman J."/>
            <person name="Henrissat B."/>
            <person name="Iturriaga E.A."/>
            <person name="Lang B.F."/>
            <person name="Lavin J.L."/>
            <person name="Lee S."/>
            <person name="Li W."/>
            <person name="Lindquist E."/>
            <person name="Lopez-Garcia S."/>
            <person name="Luque E.M."/>
            <person name="Marcos A.T."/>
            <person name="Martin J."/>
            <person name="McCluskey K."/>
            <person name="Medina H.R."/>
            <person name="Miralles-Duran A."/>
            <person name="Miyazaki A."/>
            <person name="Munoz-Torres E."/>
            <person name="Oguiza J.A."/>
            <person name="Ohm R."/>
            <person name="Olmedo M."/>
            <person name="Orejas M."/>
            <person name="Ortiz-Castellanos L."/>
            <person name="Pisabarro A.G."/>
            <person name="Rodriguez-Romero J."/>
            <person name="Ruiz-Herrera J."/>
            <person name="Ruiz-Vazquez R."/>
            <person name="Sanz C."/>
            <person name="Schackwitz W."/>
            <person name="Schmutz J."/>
            <person name="Shahriari M."/>
            <person name="Shelest E."/>
            <person name="Silva-Franco F."/>
            <person name="Soanes D."/>
            <person name="Syed K."/>
            <person name="Tagua V.G."/>
            <person name="Talbot N.J."/>
            <person name="Thon M."/>
            <person name="De vries R.P."/>
            <person name="Wiebenga A."/>
            <person name="Yadav J.S."/>
            <person name="Braun E.L."/>
            <person name="Baker S."/>
            <person name="Garre V."/>
            <person name="Horwitz B."/>
            <person name="Torres-Martinez S."/>
            <person name="Idnurm A."/>
            <person name="Herrera-Estrella A."/>
            <person name="Gabaldon T."/>
            <person name="Grigoriev I.V."/>
        </authorList>
    </citation>
    <scope>NUCLEOTIDE SEQUENCE [LARGE SCALE GENOMIC DNA]</scope>
    <source>
        <strain evidence="12">NRRL 1555(-)</strain>
    </source>
</reference>
<evidence type="ECO:0000313" key="12">
    <source>
        <dbReference type="Proteomes" id="UP000077315"/>
    </source>
</evidence>
<organism evidence="11 12">
    <name type="scientific">Phycomyces blakesleeanus (strain ATCC 8743b / DSM 1359 / FGSC 10004 / NBRC 33097 / NRRL 1555)</name>
    <dbReference type="NCBI Taxonomy" id="763407"/>
    <lineage>
        <taxon>Eukaryota</taxon>
        <taxon>Fungi</taxon>
        <taxon>Fungi incertae sedis</taxon>
        <taxon>Mucoromycota</taxon>
        <taxon>Mucoromycotina</taxon>
        <taxon>Mucoromycetes</taxon>
        <taxon>Mucorales</taxon>
        <taxon>Phycomycetaceae</taxon>
        <taxon>Phycomyces</taxon>
    </lineage>
</organism>
<evidence type="ECO:0000256" key="7">
    <source>
        <dbReference type="ARBA" id="ARBA00023242"/>
    </source>
</evidence>
<evidence type="ECO:0000313" key="11">
    <source>
        <dbReference type="EMBL" id="OAD73224.1"/>
    </source>
</evidence>
<keyword evidence="12" id="KW-1185">Reference proteome</keyword>
<keyword evidence="7" id="KW-0539">Nucleus</keyword>
<dbReference type="GO" id="GO:0060258">
    <property type="term" value="P:negative regulation of filamentous growth"/>
    <property type="evidence" value="ECO:0007669"/>
    <property type="project" value="UniProtKB-ARBA"/>
</dbReference>
<dbReference type="PANTHER" id="PTHR14003:SF19">
    <property type="entry name" value="YY2 TRANSCRIPTION FACTOR"/>
    <property type="match status" value="1"/>
</dbReference>
<evidence type="ECO:0000256" key="1">
    <source>
        <dbReference type="ARBA" id="ARBA00004123"/>
    </source>
</evidence>
<dbReference type="RefSeq" id="XP_018291264.1">
    <property type="nucleotide sequence ID" value="XM_018441537.1"/>
</dbReference>
<evidence type="ECO:0000256" key="5">
    <source>
        <dbReference type="ARBA" id="ARBA00022771"/>
    </source>
</evidence>
<keyword evidence="2" id="KW-0678">Repressor</keyword>
<name>A0A167MLT1_PHYB8</name>
<dbReference type="PANTHER" id="PTHR14003">
    <property type="entry name" value="TRANSCRIPTIONAL REPRESSOR PROTEIN YY"/>
    <property type="match status" value="1"/>
</dbReference>
<dbReference type="GO" id="GO:0000981">
    <property type="term" value="F:DNA-binding transcription factor activity, RNA polymerase II-specific"/>
    <property type="evidence" value="ECO:0007669"/>
    <property type="project" value="TreeGrafter"/>
</dbReference>
<feature type="compositionally biased region" description="Low complexity" evidence="9">
    <location>
        <begin position="291"/>
        <end position="310"/>
    </location>
</feature>
<dbReference type="OrthoDB" id="6365676at2759"/>
<evidence type="ECO:0000256" key="3">
    <source>
        <dbReference type="ARBA" id="ARBA00022723"/>
    </source>
</evidence>